<dbReference type="PANTHER" id="PTHR30055:SF151">
    <property type="entry name" value="TRANSCRIPTIONAL REGULATORY PROTEIN"/>
    <property type="match status" value="1"/>
</dbReference>
<dbReference type="SUPFAM" id="SSF48498">
    <property type="entry name" value="Tetracyclin repressor-like, C-terminal domain"/>
    <property type="match status" value="1"/>
</dbReference>
<dbReference type="PANTHER" id="PTHR30055">
    <property type="entry name" value="HTH-TYPE TRANSCRIPTIONAL REGULATOR RUTR"/>
    <property type="match status" value="1"/>
</dbReference>
<sequence length="225" mass="24039">MPEKKFPVQNRPRRVRSSVTSDEILLAAEHVARAGFDALTMRAVATQMGASPMALYRYFATKDELVDAMLDRVLGRIDLAPPTDDWLADLSAFATAHRAVLSGHPWAIVPLFTHSNPGVNATVIGETALEILARGGITGSDAVAIFCGILALNYGWFAFSTARDATRASVNSETVLAASLSTLPADRFPLTLSVADELSNYGSHAHYVVALRQMIAGVALAADTK</sequence>
<dbReference type="EMBL" id="FLQR01000006">
    <property type="protein sequence ID" value="SBS71880.1"/>
    <property type="molecule type" value="Genomic_DNA"/>
</dbReference>
<dbReference type="InterPro" id="IPR036271">
    <property type="entry name" value="Tet_transcr_reg_TetR-rel_C_sf"/>
</dbReference>
<dbReference type="GO" id="GO:0045892">
    <property type="term" value="P:negative regulation of DNA-templated transcription"/>
    <property type="evidence" value="ECO:0007669"/>
    <property type="project" value="InterPro"/>
</dbReference>
<dbReference type="RefSeq" id="WP_295574984.1">
    <property type="nucleotide sequence ID" value="NZ_FLQR01000006.1"/>
</dbReference>
<dbReference type="GO" id="GO:0000976">
    <property type="term" value="F:transcription cis-regulatory region binding"/>
    <property type="evidence" value="ECO:0007669"/>
    <property type="project" value="TreeGrafter"/>
</dbReference>
<dbReference type="InterPro" id="IPR050109">
    <property type="entry name" value="HTH-type_TetR-like_transc_reg"/>
</dbReference>
<name>A0A1Y5P2X3_9MICO</name>
<evidence type="ECO:0000256" key="1">
    <source>
        <dbReference type="ARBA" id="ARBA00023015"/>
    </source>
</evidence>
<keyword evidence="2 4" id="KW-0238">DNA-binding</keyword>
<dbReference type="Pfam" id="PF02909">
    <property type="entry name" value="TetR_C_1"/>
    <property type="match status" value="1"/>
</dbReference>
<dbReference type="Gene3D" id="1.10.357.10">
    <property type="entry name" value="Tetracycline Repressor, domain 2"/>
    <property type="match status" value="1"/>
</dbReference>
<dbReference type="InterPro" id="IPR009057">
    <property type="entry name" value="Homeodomain-like_sf"/>
</dbReference>
<dbReference type="GO" id="GO:0003700">
    <property type="term" value="F:DNA-binding transcription factor activity"/>
    <property type="evidence" value="ECO:0007669"/>
    <property type="project" value="TreeGrafter"/>
</dbReference>
<dbReference type="InterPro" id="IPR001647">
    <property type="entry name" value="HTH_TetR"/>
</dbReference>
<evidence type="ECO:0000256" key="3">
    <source>
        <dbReference type="ARBA" id="ARBA00023163"/>
    </source>
</evidence>
<evidence type="ECO:0000256" key="2">
    <source>
        <dbReference type="ARBA" id="ARBA00023125"/>
    </source>
</evidence>
<feature type="DNA-binding region" description="H-T-H motif" evidence="4">
    <location>
        <begin position="40"/>
        <end position="59"/>
    </location>
</feature>
<feature type="domain" description="HTH tetR-type" evidence="5">
    <location>
        <begin position="17"/>
        <end position="77"/>
    </location>
</feature>
<protein>
    <recommendedName>
        <fullName evidence="5">HTH tetR-type domain-containing protein</fullName>
    </recommendedName>
</protein>
<dbReference type="PROSITE" id="PS50977">
    <property type="entry name" value="HTH_TETR_2"/>
    <property type="match status" value="1"/>
</dbReference>
<dbReference type="InterPro" id="IPR004111">
    <property type="entry name" value="Repressor_TetR_C"/>
</dbReference>
<keyword evidence="1" id="KW-0805">Transcription regulation</keyword>
<evidence type="ECO:0000256" key="4">
    <source>
        <dbReference type="PROSITE-ProRule" id="PRU00335"/>
    </source>
</evidence>
<dbReference type="AlphaFoldDB" id="A0A1Y5P2X3"/>
<keyword evidence="3" id="KW-0804">Transcription</keyword>
<dbReference type="SUPFAM" id="SSF46689">
    <property type="entry name" value="Homeodomain-like"/>
    <property type="match status" value="1"/>
</dbReference>
<dbReference type="Pfam" id="PF00440">
    <property type="entry name" value="TetR_N"/>
    <property type="match status" value="1"/>
</dbReference>
<evidence type="ECO:0000259" key="5">
    <source>
        <dbReference type="PROSITE" id="PS50977"/>
    </source>
</evidence>
<evidence type="ECO:0000313" key="6">
    <source>
        <dbReference type="EMBL" id="SBS71880.1"/>
    </source>
</evidence>
<accession>A0A1Y5P2X3</accession>
<organism evidence="6">
    <name type="scientific">uncultured Microbacterium sp</name>
    <dbReference type="NCBI Taxonomy" id="191216"/>
    <lineage>
        <taxon>Bacteria</taxon>
        <taxon>Bacillati</taxon>
        <taxon>Actinomycetota</taxon>
        <taxon>Actinomycetes</taxon>
        <taxon>Micrococcales</taxon>
        <taxon>Microbacteriaceae</taxon>
        <taxon>Microbacterium</taxon>
        <taxon>environmental samples</taxon>
    </lineage>
</organism>
<gene>
    <name evidence="6" type="ORF">MIPYR_20275</name>
</gene>
<reference evidence="6" key="1">
    <citation type="submission" date="2016-03" db="EMBL/GenBank/DDBJ databases">
        <authorList>
            <person name="Ploux O."/>
        </authorList>
    </citation>
    <scope>NUCLEOTIDE SEQUENCE</scope>
    <source>
        <strain evidence="6">UC1</strain>
    </source>
</reference>
<proteinExistence type="predicted"/>